<dbReference type="PANTHER" id="PTHR43095:SF6">
    <property type="entry name" value="XYLULOSE KINASE"/>
    <property type="match status" value="1"/>
</dbReference>
<feature type="domain" description="Carbohydrate kinase FGGY N-terminal" evidence="11">
    <location>
        <begin position="3"/>
        <end position="244"/>
    </location>
</feature>
<keyword evidence="5 8" id="KW-0418">Kinase</keyword>
<protein>
    <recommendedName>
        <fullName evidence="8 10">Xylulose kinase</fullName>
        <shortName evidence="8 10">Xylulokinase</shortName>
        <ecNumber evidence="8 10">2.7.1.17</ecNumber>
    </recommendedName>
</protein>
<keyword evidence="6 8" id="KW-0067">ATP-binding</keyword>
<dbReference type="EMBL" id="VDGE01000005">
    <property type="protein sequence ID" value="TNC76189.1"/>
    <property type="molecule type" value="Genomic_DNA"/>
</dbReference>
<evidence type="ECO:0000256" key="10">
    <source>
        <dbReference type="RuleBase" id="RU364073"/>
    </source>
</evidence>
<dbReference type="InterPro" id="IPR018485">
    <property type="entry name" value="FGGY_C"/>
</dbReference>
<dbReference type="InterPro" id="IPR006000">
    <property type="entry name" value="Xylulokinase"/>
</dbReference>
<keyword evidence="4 8" id="KW-0547">Nucleotide-binding</keyword>
<dbReference type="PIRSF" id="PIRSF000538">
    <property type="entry name" value="GlpK"/>
    <property type="match status" value="1"/>
</dbReference>
<proteinExistence type="inferred from homology"/>
<dbReference type="EC" id="2.7.1.17" evidence="8 10"/>
<dbReference type="PANTHER" id="PTHR43095">
    <property type="entry name" value="SUGAR KINASE"/>
    <property type="match status" value="1"/>
</dbReference>
<dbReference type="NCBIfam" id="TIGR01312">
    <property type="entry name" value="XylB"/>
    <property type="match status" value="1"/>
</dbReference>
<dbReference type="Pfam" id="PF00370">
    <property type="entry name" value="FGGY_N"/>
    <property type="match status" value="1"/>
</dbReference>
<dbReference type="GO" id="GO:0005998">
    <property type="term" value="P:xylulose catabolic process"/>
    <property type="evidence" value="ECO:0007669"/>
    <property type="project" value="UniProtKB-UniRule"/>
</dbReference>
<name>A0A5C4NVE6_9BURK</name>
<evidence type="ECO:0000313" key="14">
    <source>
        <dbReference type="Proteomes" id="UP000305681"/>
    </source>
</evidence>
<evidence type="ECO:0000259" key="11">
    <source>
        <dbReference type="Pfam" id="PF00370"/>
    </source>
</evidence>
<organism evidence="13 14">
    <name type="scientific">Janthinobacterium lividum</name>
    <dbReference type="NCBI Taxonomy" id="29581"/>
    <lineage>
        <taxon>Bacteria</taxon>
        <taxon>Pseudomonadati</taxon>
        <taxon>Pseudomonadota</taxon>
        <taxon>Betaproteobacteria</taxon>
        <taxon>Burkholderiales</taxon>
        <taxon>Oxalobacteraceae</taxon>
        <taxon>Janthinobacterium</taxon>
    </lineage>
</organism>
<evidence type="ECO:0000256" key="5">
    <source>
        <dbReference type="ARBA" id="ARBA00022777"/>
    </source>
</evidence>
<dbReference type="InterPro" id="IPR018484">
    <property type="entry name" value="FGGY_N"/>
</dbReference>
<dbReference type="GO" id="GO:0005524">
    <property type="term" value="F:ATP binding"/>
    <property type="evidence" value="ECO:0007669"/>
    <property type="project" value="UniProtKB-UniRule"/>
</dbReference>
<dbReference type="RefSeq" id="WP_139091075.1">
    <property type="nucleotide sequence ID" value="NZ_VDGE01000005.1"/>
</dbReference>
<evidence type="ECO:0000256" key="6">
    <source>
        <dbReference type="ARBA" id="ARBA00022840"/>
    </source>
</evidence>
<feature type="site" description="Important for activity" evidence="8">
    <location>
        <position position="7"/>
    </location>
</feature>
<evidence type="ECO:0000256" key="4">
    <source>
        <dbReference type="ARBA" id="ARBA00022741"/>
    </source>
</evidence>
<evidence type="ECO:0000256" key="8">
    <source>
        <dbReference type="HAMAP-Rule" id="MF_02220"/>
    </source>
</evidence>
<evidence type="ECO:0000256" key="9">
    <source>
        <dbReference type="RuleBase" id="RU003733"/>
    </source>
</evidence>
<dbReference type="CDD" id="cd07808">
    <property type="entry name" value="ASKHA_NBD_FGGY_EcXK-like"/>
    <property type="match status" value="1"/>
</dbReference>
<comment type="caution">
    <text evidence="13">The sequence shown here is derived from an EMBL/GenBank/DDBJ whole genome shotgun (WGS) entry which is preliminary data.</text>
</comment>
<sequence>MTYLGIDIGTSEVKAILTDDAQTIVASAGVTLRVSSPHPGWSEQNPEDWWHATLDVIAAIRAAQPVAFSGLRGIALSGQMHGATLLDKQQHVLRAAILWNDTRAFAECVELEALVPESRAITGNQAMPGFTAPKLLWLQKYEPSLFRATAKVLLPKDYVALRLTGEYVSDMSDASGTLWLDVAKRDWSERMLAATGLTREHMPRLVEGSAAAAQVRPSLCQEWGIAHPVLLAGGAGDNAAAAVGLGVVEPGAGLLSLGTSGVLFAGSDGFAPNPGQGVHAFCHCLPERWHQMSVILSAASSLSWVARLTQSSDIGELVSLAENVEARTAPIFLPYLSGERTPHNDAAARGVFFGLSTEHGRAELAYSAMEGVAFAMADGNAALRSAGTHLEEASFVGGGSRSRFWAQLCANASGLHVLRHDHGAAGGTMGAARLAQMAVTGLPPAQVCTRPAVQETIVPQASAVLDERLARYRRLYPLLREEFAGAAADGVAG</sequence>
<dbReference type="GO" id="GO:0042732">
    <property type="term" value="P:D-xylose metabolic process"/>
    <property type="evidence" value="ECO:0007669"/>
    <property type="project" value="UniProtKB-KW"/>
</dbReference>
<comment type="catalytic activity">
    <reaction evidence="8 10">
        <text>D-xylulose + ATP = D-xylulose 5-phosphate + ADP + H(+)</text>
        <dbReference type="Rhea" id="RHEA:10964"/>
        <dbReference type="ChEBI" id="CHEBI:15378"/>
        <dbReference type="ChEBI" id="CHEBI:17140"/>
        <dbReference type="ChEBI" id="CHEBI:30616"/>
        <dbReference type="ChEBI" id="CHEBI:57737"/>
        <dbReference type="ChEBI" id="CHEBI:456216"/>
        <dbReference type="EC" id="2.7.1.17"/>
    </reaction>
</comment>
<evidence type="ECO:0000256" key="3">
    <source>
        <dbReference type="ARBA" id="ARBA00022679"/>
    </source>
</evidence>
<evidence type="ECO:0000313" key="13">
    <source>
        <dbReference type="EMBL" id="TNC76189.1"/>
    </source>
</evidence>
<keyword evidence="7 8" id="KW-0119">Carbohydrate metabolism</keyword>
<feature type="domain" description="Carbohydrate kinase FGGY C-terminal" evidence="12">
    <location>
        <begin position="255"/>
        <end position="438"/>
    </location>
</feature>
<dbReference type="InterPro" id="IPR043129">
    <property type="entry name" value="ATPase_NBD"/>
</dbReference>
<dbReference type="HAMAP" id="MF_02220">
    <property type="entry name" value="XylB"/>
    <property type="match status" value="1"/>
</dbReference>
<dbReference type="Pfam" id="PF02782">
    <property type="entry name" value="FGGY_C"/>
    <property type="match status" value="1"/>
</dbReference>
<evidence type="ECO:0000256" key="7">
    <source>
        <dbReference type="ARBA" id="ARBA00023277"/>
    </source>
</evidence>
<evidence type="ECO:0000259" key="12">
    <source>
        <dbReference type="Pfam" id="PF02782"/>
    </source>
</evidence>
<dbReference type="Proteomes" id="UP000305681">
    <property type="component" value="Unassembled WGS sequence"/>
</dbReference>
<gene>
    <name evidence="8 10 13" type="primary">xylB</name>
    <name evidence="13" type="ORF">FHI69_14675</name>
</gene>
<dbReference type="Gene3D" id="3.30.420.40">
    <property type="match status" value="2"/>
</dbReference>
<dbReference type="InterPro" id="IPR050406">
    <property type="entry name" value="FGGY_Carb_Kinase"/>
</dbReference>
<evidence type="ECO:0000256" key="1">
    <source>
        <dbReference type="ARBA" id="ARBA00009156"/>
    </source>
</evidence>
<feature type="binding site" evidence="8">
    <location>
        <begin position="80"/>
        <end position="81"/>
    </location>
    <ligand>
        <name>substrate</name>
    </ligand>
</feature>
<feature type="active site" description="Proton acceptor" evidence="8">
    <location>
        <position position="237"/>
    </location>
</feature>
<keyword evidence="3 8" id="KW-0808">Transferase</keyword>
<dbReference type="InterPro" id="IPR018483">
    <property type="entry name" value="Carb_kinase_FGGY_CS"/>
</dbReference>
<accession>A0A5C4NVE6</accession>
<evidence type="ECO:0000256" key="2">
    <source>
        <dbReference type="ARBA" id="ARBA00022629"/>
    </source>
</evidence>
<dbReference type="GO" id="GO:0004856">
    <property type="term" value="F:D-xylulokinase activity"/>
    <property type="evidence" value="ECO:0007669"/>
    <property type="project" value="UniProtKB-UniRule"/>
</dbReference>
<comment type="similarity">
    <text evidence="1 8 9">Belongs to the FGGY kinase family.</text>
</comment>
<keyword evidence="2 8" id="KW-0859">Xylose metabolism</keyword>
<dbReference type="AlphaFoldDB" id="A0A5C4NVE6"/>
<dbReference type="SUPFAM" id="SSF53067">
    <property type="entry name" value="Actin-like ATPase domain"/>
    <property type="match status" value="2"/>
</dbReference>
<dbReference type="PROSITE" id="PS00445">
    <property type="entry name" value="FGGY_KINASES_2"/>
    <property type="match status" value="1"/>
</dbReference>
<dbReference type="InterPro" id="IPR000577">
    <property type="entry name" value="Carb_kinase_FGGY"/>
</dbReference>
<reference evidence="13 14" key="1">
    <citation type="submission" date="2019-06" db="EMBL/GenBank/DDBJ databases">
        <title>Genome sequence of Janthinobacterium lividum UCD_MED1.</title>
        <authorList>
            <person name="De Leon M.E."/>
            <person name="Jospin G."/>
        </authorList>
    </citation>
    <scope>NUCLEOTIDE SEQUENCE [LARGE SCALE GENOMIC DNA]</scope>
    <source>
        <strain evidence="13 14">UCD_MED1</strain>
    </source>
</reference>
<comment type="function">
    <text evidence="8">Catalyzes the phosphorylation of D-xylulose to D-xylulose 5-phosphate.</text>
</comment>